<organism evidence="9 10">
    <name type="scientific">Henningerozyma blattae (strain ATCC 34711 / CBS 6284 / DSM 70876 / NBRC 10599 / NRRL Y-10934 / UCD 77-7)</name>
    <name type="common">Yeast</name>
    <name type="synonym">Tetrapisispora blattae</name>
    <dbReference type="NCBI Taxonomy" id="1071380"/>
    <lineage>
        <taxon>Eukaryota</taxon>
        <taxon>Fungi</taxon>
        <taxon>Dikarya</taxon>
        <taxon>Ascomycota</taxon>
        <taxon>Saccharomycotina</taxon>
        <taxon>Saccharomycetes</taxon>
        <taxon>Saccharomycetales</taxon>
        <taxon>Saccharomycetaceae</taxon>
        <taxon>Henningerozyma</taxon>
    </lineage>
</organism>
<comment type="similarity">
    <text evidence="2 6">Belongs to the CDC50/LEM3 family.</text>
</comment>
<dbReference type="PANTHER" id="PTHR10926:SF20">
    <property type="entry name" value="PHOSPHOLIPID-TRANSPORTING ATPASE ACCESSORY SUBUNIT LEM3"/>
    <property type="match status" value="1"/>
</dbReference>
<reference evidence="9 10" key="1">
    <citation type="journal article" date="2011" name="Proc. Natl. Acad. Sci. U.S.A.">
        <title>Evolutionary erosion of yeast sex chromosomes by mating-type switching accidents.</title>
        <authorList>
            <person name="Gordon J.L."/>
            <person name="Armisen D."/>
            <person name="Proux-Wera E."/>
            <person name="Oheigeartaigh S.S."/>
            <person name="Byrne K.P."/>
            <person name="Wolfe K.H."/>
        </authorList>
    </citation>
    <scope>NUCLEOTIDE SEQUENCE [LARGE SCALE GENOMIC DNA]</scope>
    <source>
        <strain evidence="10">ATCC 34711 / CBS 6284 / DSM 70876 / NBRC 10599 / NRRL Y-10934 / UCD 77-7</strain>
    </source>
</reference>
<sequence>MGGTIFHRKTKEEKYGPGIQGAAGDEYDEQECQQQQEQQQQQDEVDASEFEDDDILPPVVRNRRPKENKFTQQRLAAIDPVFTPSIVVPLYLLIAVVFVIVGGCLLSVSSRVNEIKLYYEECSTQAPTNDWGDMPKHAYDFYYHQYQQFNVSPQWKFVDDPNDDFHEKGTCQIRFTVPIKFKNTVFVNYLLEKFYANHRRYVLSYNEDQIRGKPASYHDVHGHTGINCKPLSRNNENGKVYYPCGLIANSMFNDTYPMELVNVQDPTNNYQLTNKGINYHSDRERFRKTRYNHTEISPPPNWVRQFPNGYNETNIPDIQDWEEFQNWMRPAAFDKFAKLIRRNHTEDLLPGVYQIDIGLHWPVTEFHGRKAVYITHSSQLGGKNPFLGIVYLIGGCLCCAMAVTIVGFYMISSRRIADPSQLSWNRPKLN</sequence>
<dbReference type="STRING" id="1071380.I2H7G0"/>
<evidence type="ECO:0000256" key="6">
    <source>
        <dbReference type="PIRNR" id="PIRNR015840"/>
    </source>
</evidence>
<evidence type="ECO:0000256" key="4">
    <source>
        <dbReference type="ARBA" id="ARBA00022989"/>
    </source>
</evidence>
<dbReference type="InterPro" id="IPR005045">
    <property type="entry name" value="CDC50/LEM3_fam"/>
</dbReference>
<name>I2H7G0_HENB6</name>
<dbReference type="Pfam" id="PF03381">
    <property type="entry name" value="CDC50"/>
    <property type="match status" value="1"/>
</dbReference>
<feature type="transmembrane region" description="Helical" evidence="8">
    <location>
        <begin position="90"/>
        <end position="108"/>
    </location>
</feature>
<gene>
    <name evidence="9" type="primary">TBLA0H00190</name>
    <name evidence="9" type="ORF">TBLA_0H00190</name>
</gene>
<proteinExistence type="inferred from homology"/>
<dbReference type="HOGENOM" id="CLU_025025_0_1_1"/>
<keyword evidence="4 8" id="KW-1133">Transmembrane helix</keyword>
<dbReference type="KEGG" id="tbl:TBLA_0H00190"/>
<dbReference type="Proteomes" id="UP000002866">
    <property type="component" value="Chromosome 8"/>
</dbReference>
<keyword evidence="5 6" id="KW-0472">Membrane</keyword>
<dbReference type="GO" id="GO:0005886">
    <property type="term" value="C:plasma membrane"/>
    <property type="evidence" value="ECO:0007669"/>
    <property type="project" value="TreeGrafter"/>
</dbReference>
<dbReference type="PIRSF" id="PIRSF015840">
    <property type="entry name" value="DUF284_TM_euk"/>
    <property type="match status" value="1"/>
</dbReference>
<evidence type="ECO:0000256" key="3">
    <source>
        <dbReference type="ARBA" id="ARBA00022692"/>
    </source>
</evidence>
<dbReference type="GeneID" id="14497469"/>
<dbReference type="AlphaFoldDB" id="I2H7G0"/>
<feature type="region of interest" description="Disordered" evidence="7">
    <location>
        <begin position="1"/>
        <end position="63"/>
    </location>
</feature>
<dbReference type="GO" id="GO:0005794">
    <property type="term" value="C:Golgi apparatus"/>
    <property type="evidence" value="ECO:0007669"/>
    <property type="project" value="TreeGrafter"/>
</dbReference>
<dbReference type="RefSeq" id="XP_004181831.1">
    <property type="nucleotide sequence ID" value="XM_004181783.1"/>
</dbReference>
<dbReference type="PANTHER" id="PTHR10926">
    <property type="entry name" value="CELL CYCLE CONTROL PROTEIN 50"/>
    <property type="match status" value="1"/>
</dbReference>
<protein>
    <submittedName>
        <fullName evidence="9">Uncharacterized protein</fullName>
    </submittedName>
</protein>
<dbReference type="EMBL" id="HE806323">
    <property type="protein sequence ID" value="CCH62312.1"/>
    <property type="molecule type" value="Genomic_DNA"/>
</dbReference>
<comment type="subcellular location">
    <subcellularLocation>
        <location evidence="1">Membrane</location>
    </subcellularLocation>
</comment>
<dbReference type="InParanoid" id="I2H7G0"/>
<dbReference type="eggNOG" id="KOG2952">
    <property type="taxonomic scope" value="Eukaryota"/>
</dbReference>
<dbReference type="GO" id="GO:0005783">
    <property type="term" value="C:endoplasmic reticulum"/>
    <property type="evidence" value="ECO:0007669"/>
    <property type="project" value="TreeGrafter"/>
</dbReference>
<feature type="transmembrane region" description="Helical" evidence="8">
    <location>
        <begin position="386"/>
        <end position="411"/>
    </location>
</feature>
<dbReference type="GO" id="GO:0045332">
    <property type="term" value="P:phospholipid translocation"/>
    <property type="evidence" value="ECO:0007669"/>
    <property type="project" value="UniProtKB-UniRule"/>
</dbReference>
<evidence type="ECO:0000256" key="7">
    <source>
        <dbReference type="SAM" id="MobiDB-lite"/>
    </source>
</evidence>
<accession>I2H7G0</accession>
<evidence type="ECO:0000313" key="9">
    <source>
        <dbReference type="EMBL" id="CCH62312.1"/>
    </source>
</evidence>
<evidence type="ECO:0000256" key="5">
    <source>
        <dbReference type="ARBA" id="ARBA00023136"/>
    </source>
</evidence>
<evidence type="ECO:0000256" key="1">
    <source>
        <dbReference type="ARBA" id="ARBA00004370"/>
    </source>
</evidence>
<dbReference type="OMA" id="NDIFWLH"/>
<keyword evidence="10" id="KW-1185">Reference proteome</keyword>
<evidence type="ECO:0000256" key="8">
    <source>
        <dbReference type="SAM" id="Phobius"/>
    </source>
</evidence>
<evidence type="ECO:0000313" key="10">
    <source>
        <dbReference type="Proteomes" id="UP000002866"/>
    </source>
</evidence>
<evidence type="ECO:0000256" key="2">
    <source>
        <dbReference type="ARBA" id="ARBA00009457"/>
    </source>
</evidence>
<dbReference type="OrthoDB" id="340608at2759"/>
<keyword evidence="3 8" id="KW-0812">Transmembrane</keyword>
<feature type="compositionally biased region" description="Acidic residues" evidence="7">
    <location>
        <begin position="43"/>
        <end position="55"/>
    </location>
</feature>
<feature type="compositionally biased region" description="Low complexity" evidence="7">
    <location>
        <begin position="32"/>
        <end position="42"/>
    </location>
</feature>